<evidence type="ECO:0000313" key="2">
    <source>
        <dbReference type="Proteomes" id="UP001055811"/>
    </source>
</evidence>
<comment type="caution">
    <text evidence="1">The sequence shown here is derived from an EMBL/GenBank/DDBJ whole genome shotgun (WGS) entry which is preliminary data.</text>
</comment>
<protein>
    <submittedName>
        <fullName evidence="1">Uncharacterized protein</fullName>
    </submittedName>
</protein>
<dbReference type="Proteomes" id="UP001055811">
    <property type="component" value="Linkage Group LG04"/>
</dbReference>
<proteinExistence type="predicted"/>
<accession>A0ACB9DTH9</accession>
<reference evidence="2" key="1">
    <citation type="journal article" date="2022" name="Mol. Ecol. Resour.">
        <title>The genomes of chicory, endive, great burdock and yacon provide insights into Asteraceae palaeo-polyploidization history and plant inulin production.</title>
        <authorList>
            <person name="Fan W."/>
            <person name="Wang S."/>
            <person name="Wang H."/>
            <person name="Wang A."/>
            <person name="Jiang F."/>
            <person name="Liu H."/>
            <person name="Zhao H."/>
            <person name="Xu D."/>
            <person name="Zhang Y."/>
        </authorList>
    </citation>
    <scope>NUCLEOTIDE SEQUENCE [LARGE SCALE GENOMIC DNA]</scope>
    <source>
        <strain evidence="2">cv. Punajuju</strain>
    </source>
</reference>
<reference evidence="1 2" key="2">
    <citation type="journal article" date="2022" name="Mol. Ecol. Resour.">
        <title>The genomes of chicory, endive, great burdock and yacon provide insights into Asteraceae paleo-polyploidization history and plant inulin production.</title>
        <authorList>
            <person name="Fan W."/>
            <person name="Wang S."/>
            <person name="Wang H."/>
            <person name="Wang A."/>
            <person name="Jiang F."/>
            <person name="Liu H."/>
            <person name="Zhao H."/>
            <person name="Xu D."/>
            <person name="Zhang Y."/>
        </authorList>
    </citation>
    <scope>NUCLEOTIDE SEQUENCE [LARGE SCALE GENOMIC DNA]</scope>
    <source>
        <strain evidence="2">cv. Punajuju</strain>
        <tissue evidence="1">Leaves</tissue>
    </source>
</reference>
<gene>
    <name evidence="1" type="ORF">L2E82_20581</name>
</gene>
<keyword evidence="2" id="KW-1185">Reference proteome</keyword>
<evidence type="ECO:0000313" key="1">
    <source>
        <dbReference type="EMBL" id="KAI3749959.1"/>
    </source>
</evidence>
<organism evidence="1 2">
    <name type="scientific">Cichorium intybus</name>
    <name type="common">Chicory</name>
    <dbReference type="NCBI Taxonomy" id="13427"/>
    <lineage>
        <taxon>Eukaryota</taxon>
        <taxon>Viridiplantae</taxon>
        <taxon>Streptophyta</taxon>
        <taxon>Embryophyta</taxon>
        <taxon>Tracheophyta</taxon>
        <taxon>Spermatophyta</taxon>
        <taxon>Magnoliopsida</taxon>
        <taxon>eudicotyledons</taxon>
        <taxon>Gunneridae</taxon>
        <taxon>Pentapetalae</taxon>
        <taxon>asterids</taxon>
        <taxon>campanulids</taxon>
        <taxon>Asterales</taxon>
        <taxon>Asteraceae</taxon>
        <taxon>Cichorioideae</taxon>
        <taxon>Cichorieae</taxon>
        <taxon>Cichoriinae</taxon>
        <taxon>Cichorium</taxon>
    </lineage>
</organism>
<sequence>MSTLIIKSSPWNLNDFAISYPTYFHPSNGSDVFTWQNRMMKLDRKWLFCFAGAPRPGNLKSIRSLLIDQCKNSNSGKLRSTCFNLGGLYPGFFHPSSFYTQYTWHHLKNYTKYSIFIPEDNILRNISIEQRLAQIDPETIKMMRKEVTNLRKDLIDRRKNGFIEELSWKYALLEEGHLVGVHKWDPFFSKPKPNNKTCGRTTRVIGWYHSHPHITVLPSHVDVRTQAMYQLLDSGFIGLIFSCFNGDQYKIGRIQVTAFQSLDGKQNHVLRHVPVSPINKSSIIDLESSLSSTDNSLTISGSTRVESLEHDTGDSRAAVGASKWCRIREERSPSSCFANFVPS</sequence>
<name>A0ACB9DTH9_CICIN</name>
<dbReference type="EMBL" id="CM042012">
    <property type="protein sequence ID" value="KAI3749959.1"/>
    <property type="molecule type" value="Genomic_DNA"/>
</dbReference>